<accession>A0AAE3XNW8</accession>
<reference evidence="3" key="1">
    <citation type="submission" date="2023-07" db="EMBL/GenBank/DDBJ databases">
        <title>Genomic Encyclopedia of Type Strains, Phase IV (KMG-IV): sequencing the most valuable type-strain genomes for metagenomic binning, comparative biology and taxonomic classification.</title>
        <authorList>
            <person name="Goeker M."/>
        </authorList>
    </citation>
    <scope>NUCLEOTIDE SEQUENCE</scope>
    <source>
        <strain evidence="3">DSM 26174</strain>
    </source>
</reference>
<comment type="caution">
    <text evidence="3">The sequence shown here is derived from an EMBL/GenBank/DDBJ whole genome shotgun (WGS) entry which is preliminary data.</text>
</comment>
<dbReference type="PANTHER" id="PTHR39473">
    <property type="match status" value="1"/>
</dbReference>
<evidence type="ECO:0000313" key="4">
    <source>
        <dbReference type="Proteomes" id="UP001185092"/>
    </source>
</evidence>
<keyword evidence="4" id="KW-1185">Reference proteome</keyword>
<evidence type="ECO:0000256" key="1">
    <source>
        <dbReference type="ARBA" id="ARBA00008635"/>
    </source>
</evidence>
<keyword evidence="2" id="KW-0479">Metal-binding</keyword>
<organism evidence="3 4">
    <name type="scientific">Aureibacter tunicatorum</name>
    <dbReference type="NCBI Taxonomy" id="866807"/>
    <lineage>
        <taxon>Bacteria</taxon>
        <taxon>Pseudomonadati</taxon>
        <taxon>Bacteroidota</taxon>
        <taxon>Cytophagia</taxon>
        <taxon>Cytophagales</taxon>
        <taxon>Persicobacteraceae</taxon>
        <taxon>Aureibacter</taxon>
    </lineage>
</organism>
<sequence length="165" mass="18802">MLVNKVSIELFEQLLSLCESLEDDEFTSPLNIIHNATVGKHIRHILEFYIGLKNGLESGVVSYDKRSHDQGLETSRALTSTKIKELIDFYQSLSSDKEIELEFSYPISKIDDKKIATSVEREIVYNIEHAIHHMAIIRIAVEQNFKNVAFEPSFGVAQSTIVYNN</sequence>
<gene>
    <name evidence="3" type="ORF">HNQ88_002460</name>
</gene>
<protein>
    <submittedName>
        <fullName evidence="3">Damage-inducible protein DinB</fullName>
    </submittedName>
</protein>
<evidence type="ECO:0000256" key="2">
    <source>
        <dbReference type="ARBA" id="ARBA00022723"/>
    </source>
</evidence>
<dbReference type="Pfam" id="PF05163">
    <property type="entry name" value="DinB"/>
    <property type="match status" value="1"/>
</dbReference>
<dbReference type="EMBL" id="JAVDQD010000002">
    <property type="protein sequence ID" value="MDR6239423.1"/>
    <property type="molecule type" value="Genomic_DNA"/>
</dbReference>
<dbReference type="Gene3D" id="1.20.120.450">
    <property type="entry name" value="dinb family like domain"/>
    <property type="match status" value="1"/>
</dbReference>
<dbReference type="GO" id="GO:0046872">
    <property type="term" value="F:metal ion binding"/>
    <property type="evidence" value="ECO:0007669"/>
    <property type="project" value="UniProtKB-KW"/>
</dbReference>
<dbReference type="InterPro" id="IPR007837">
    <property type="entry name" value="DinB"/>
</dbReference>
<dbReference type="AlphaFoldDB" id="A0AAE3XNW8"/>
<proteinExistence type="inferred from homology"/>
<name>A0AAE3XNW8_9BACT</name>
<dbReference type="RefSeq" id="WP_309939089.1">
    <property type="nucleotide sequence ID" value="NZ_AP025305.1"/>
</dbReference>
<evidence type="ECO:0000313" key="3">
    <source>
        <dbReference type="EMBL" id="MDR6239423.1"/>
    </source>
</evidence>
<dbReference type="PANTHER" id="PTHR39473:SF1">
    <property type="entry name" value="DINB-LIKE DOMAIN-CONTAINING PROTEIN"/>
    <property type="match status" value="1"/>
</dbReference>
<comment type="similarity">
    <text evidence="1">Belongs to the DinB family.</text>
</comment>
<dbReference type="InterPro" id="IPR034660">
    <property type="entry name" value="DinB/YfiT-like"/>
</dbReference>
<dbReference type="Proteomes" id="UP001185092">
    <property type="component" value="Unassembled WGS sequence"/>
</dbReference>
<dbReference type="SUPFAM" id="SSF109854">
    <property type="entry name" value="DinB/YfiT-like putative metalloenzymes"/>
    <property type="match status" value="1"/>
</dbReference>